<evidence type="ECO:0000313" key="3">
    <source>
        <dbReference type="Proteomes" id="UP000625283"/>
    </source>
</evidence>
<feature type="transmembrane region" description="Helical" evidence="1">
    <location>
        <begin position="36"/>
        <end position="54"/>
    </location>
</feature>
<proteinExistence type="predicted"/>
<feature type="transmembrane region" description="Helical" evidence="1">
    <location>
        <begin position="159"/>
        <end position="179"/>
    </location>
</feature>
<organism evidence="2 3">
    <name type="scientific">Sphingobacterium faecale</name>
    <dbReference type="NCBI Taxonomy" id="2803775"/>
    <lineage>
        <taxon>Bacteria</taxon>
        <taxon>Pseudomonadati</taxon>
        <taxon>Bacteroidota</taxon>
        <taxon>Sphingobacteriia</taxon>
        <taxon>Sphingobacteriales</taxon>
        <taxon>Sphingobacteriaceae</taxon>
        <taxon>Sphingobacterium</taxon>
    </lineage>
</organism>
<keyword evidence="1" id="KW-1133">Transmembrane helix</keyword>
<keyword evidence="3" id="KW-1185">Reference proteome</keyword>
<sequence length="305" mass="35100">MELSEFEFKRERRVGEFVQDFINLLKIIWGHLTRELLRMLIGPLCLMLLVGYYISTQLNLNADYSSGEIVDMLITLGLAALCMLIIGVLAFGFTIEYFILLRDRRDLAFSYKDIWVAFKSQSSKYFRFLLGSVVVGVILLIPIGFVVFISALIPFVGSIAVGIVFAILGLWFFTAFMLYRENYYDLFDTYTSAFSMLKEKIAEYGLASYVVTFLFRSLMTLMSIVPLIILGLIAYNYVGFSNDFFETYIGKILVTFGSTMLTVFFIIYYMLSVISYGIIYETAKELRFGEDVFEKIHKIGRRKNV</sequence>
<reference evidence="2 3" key="1">
    <citation type="submission" date="2021-01" db="EMBL/GenBank/DDBJ databases">
        <title>C459-1 draft genome sequence.</title>
        <authorList>
            <person name="Zhang X.-F."/>
        </authorList>
    </citation>
    <scope>NUCLEOTIDE SEQUENCE [LARGE SCALE GENOMIC DNA]</scope>
    <source>
        <strain evidence="3">C459-1</strain>
    </source>
</reference>
<name>A0ABS1R725_9SPHI</name>
<protein>
    <submittedName>
        <fullName evidence="2">ABC transporter permease</fullName>
    </submittedName>
</protein>
<feature type="transmembrane region" description="Helical" evidence="1">
    <location>
        <begin position="128"/>
        <end position="153"/>
    </location>
</feature>
<accession>A0ABS1R725</accession>
<feature type="transmembrane region" description="Helical" evidence="1">
    <location>
        <begin position="206"/>
        <end position="233"/>
    </location>
</feature>
<dbReference type="EMBL" id="JAERTY010000009">
    <property type="protein sequence ID" value="MBL1410525.1"/>
    <property type="molecule type" value="Genomic_DNA"/>
</dbReference>
<dbReference type="Proteomes" id="UP000625283">
    <property type="component" value="Unassembled WGS sequence"/>
</dbReference>
<keyword evidence="1" id="KW-0472">Membrane</keyword>
<comment type="caution">
    <text evidence="2">The sequence shown here is derived from an EMBL/GenBank/DDBJ whole genome shotgun (WGS) entry which is preliminary data.</text>
</comment>
<feature type="transmembrane region" description="Helical" evidence="1">
    <location>
        <begin position="74"/>
        <end position="100"/>
    </location>
</feature>
<evidence type="ECO:0000313" key="2">
    <source>
        <dbReference type="EMBL" id="MBL1410525.1"/>
    </source>
</evidence>
<feature type="transmembrane region" description="Helical" evidence="1">
    <location>
        <begin position="253"/>
        <end position="279"/>
    </location>
</feature>
<evidence type="ECO:0000256" key="1">
    <source>
        <dbReference type="SAM" id="Phobius"/>
    </source>
</evidence>
<keyword evidence="1" id="KW-0812">Transmembrane</keyword>
<dbReference type="RefSeq" id="WP_202104207.1">
    <property type="nucleotide sequence ID" value="NZ_JAERTY010000009.1"/>
</dbReference>
<gene>
    <name evidence="2" type="ORF">JKG61_17335</name>
</gene>